<protein>
    <submittedName>
        <fullName evidence="4">RsmD family RNA methyltransferase</fullName>
    </submittedName>
</protein>
<keyword evidence="1 4" id="KW-0489">Methyltransferase</keyword>
<dbReference type="Gene3D" id="3.40.50.150">
    <property type="entry name" value="Vaccinia Virus protein VP39"/>
    <property type="match status" value="1"/>
</dbReference>
<dbReference type="PANTHER" id="PTHR43542">
    <property type="entry name" value="METHYLTRANSFERASE"/>
    <property type="match status" value="1"/>
</dbReference>
<organism evidence="4 5">
    <name type="scientific">Intestinicryptomonas porci</name>
    <dbReference type="NCBI Taxonomy" id="2926320"/>
    <lineage>
        <taxon>Bacteria</taxon>
        <taxon>Pseudomonadati</taxon>
        <taxon>Verrucomicrobiota</taxon>
        <taxon>Opitutia</taxon>
        <taxon>Opitutales</taxon>
        <taxon>Intestinicryptomonaceae</taxon>
        <taxon>Intestinicryptomonas</taxon>
    </lineage>
</organism>
<dbReference type="InterPro" id="IPR029063">
    <property type="entry name" value="SAM-dependent_MTases_sf"/>
</dbReference>
<dbReference type="PIRSF" id="PIRSF004553">
    <property type="entry name" value="CHP00095"/>
    <property type="match status" value="1"/>
</dbReference>
<keyword evidence="5" id="KW-1185">Reference proteome</keyword>
<dbReference type="Pfam" id="PF03602">
    <property type="entry name" value="Cons_hypoth95"/>
    <property type="match status" value="1"/>
</dbReference>
<dbReference type="GO" id="GO:0032259">
    <property type="term" value="P:methylation"/>
    <property type="evidence" value="ECO:0007669"/>
    <property type="project" value="UniProtKB-KW"/>
</dbReference>
<reference evidence="4 5" key="1">
    <citation type="submission" date="2022-03" db="EMBL/GenBank/DDBJ databases">
        <title>Novel taxa within the pig intestine.</title>
        <authorList>
            <person name="Wylensek D."/>
            <person name="Bishof K."/>
            <person name="Afrizal A."/>
            <person name="Clavel T."/>
        </authorList>
    </citation>
    <scope>NUCLEOTIDE SEQUENCE [LARGE SCALE GENOMIC DNA]</scope>
    <source>
        <strain evidence="4 5">CLA-KB-P66</strain>
    </source>
</reference>
<accession>A0ABU4WHU8</accession>
<comment type="caution">
    <text evidence="4">The sequence shown here is derived from an EMBL/GenBank/DDBJ whole genome shotgun (WGS) entry which is preliminary data.</text>
</comment>
<feature type="region of interest" description="Disordered" evidence="3">
    <location>
        <begin position="1"/>
        <end position="22"/>
    </location>
</feature>
<sequence length="186" mass="20207">MRITSGKARGIILKSPKGDATRPATDAARQAVFSSISDFVSGANVLDLFAGTGSYGLEALSRGARSAVFVENSRQAAVCLKENVSAIKKSMGEIEARIVSADCFNLKPESFEEPFDLIFADAPYPLLQKKSDEIFALLLRFSSTETLVMLEAPAEFEPPETSAFEVLKRLGKNSKGKPSQLLMRRI</sequence>
<dbReference type="SUPFAM" id="SSF53335">
    <property type="entry name" value="S-adenosyl-L-methionine-dependent methyltransferases"/>
    <property type="match status" value="1"/>
</dbReference>
<evidence type="ECO:0000256" key="2">
    <source>
        <dbReference type="ARBA" id="ARBA00022679"/>
    </source>
</evidence>
<evidence type="ECO:0000256" key="1">
    <source>
        <dbReference type="ARBA" id="ARBA00022603"/>
    </source>
</evidence>
<dbReference type="InterPro" id="IPR004398">
    <property type="entry name" value="RNA_MeTrfase_RsmD"/>
</dbReference>
<evidence type="ECO:0000256" key="3">
    <source>
        <dbReference type="SAM" id="MobiDB-lite"/>
    </source>
</evidence>
<dbReference type="RefSeq" id="WP_370397048.1">
    <property type="nucleotide sequence ID" value="NZ_JALBUT010000005.1"/>
</dbReference>
<dbReference type="GO" id="GO:0008168">
    <property type="term" value="F:methyltransferase activity"/>
    <property type="evidence" value="ECO:0007669"/>
    <property type="project" value="UniProtKB-KW"/>
</dbReference>
<dbReference type="Proteomes" id="UP001275932">
    <property type="component" value="Unassembled WGS sequence"/>
</dbReference>
<dbReference type="EMBL" id="JALBUT010000005">
    <property type="protein sequence ID" value="MDX8415601.1"/>
    <property type="molecule type" value="Genomic_DNA"/>
</dbReference>
<dbReference type="PANTHER" id="PTHR43542:SF1">
    <property type="entry name" value="METHYLTRANSFERASE"/>
    <property type="match status" value="1"/>
</dbReference>
<name>A0ABU4WHU8_9BACT</name>
<gene>
    <name evidence="4" type="ORF">MOX91_05330</name>
</gene>
<dbReference type="CDD" id="cd02440">
    <property type="entry name" value="AdoMet_MTases"/>
    <property type="match status" value="1"/>
</dbReference>
<proteinExistence type="predicted"/>
<keyword evidence="2" id="KW-0808">Transferase</keyword>
<evidence type="ECO:0000313" key="4">
    <source>
        <dbReference type="EMBL" id="MDX8415601.1"/>
    </source>
</evidence>
<evidence type="ECO:0000313" key="5">
    <source>
        <dbReference type="Proteomes" id="UP001275932"/>
    </source>
</evidence>